<evidence type="ECO:0000313" key="1">
    <source>
        <dbReference type="EMBL" id="KAJ8627714.1"/>
    </source>
</evidence>
<accession>A0ACC2L2K4</accession>
<proteinExistence type="predicted"/>
<comment type="caution">
    <text evidence="1">The sequence shown here is derived from an EMBL/GenBank/DDBJ whole genome shotgun (WGS) entry which is preliminary data.</text>
</comment>
<name>A0ACC2L2K4_PERAE</name>
<dbReference type="EMBL" id="CM056814">
    <property type="protein sequence ID" value="KAJ8627714.1"/>
    <property type="molecule type" value="Genomic_DNA"/>
</dbReference>
<gene>
    <name evidence="1" type="ORF">MRB53_021021</name>
</gene>
<sequence length="89" mass="10658">MRRVHEDADIGEDMSIFNVYHDDKRFGAYYRLMSYCIDHESITKSMEEYLDLLFKEDGDIEIHYFEDPSMEVYASRSQPKPICDLIICY</sequence>
<keyword evidence="2" id="KW-1185">Reference proteome</keyword>
<evidence type="ECO:0000313" key="2">
    <source>
        <dbReference type="Proteomes" id="UP001234297"/>
    </source>
</evidence>
<reference evidence="1 2" key="1">
    <citation type="journal article" date="2022" name="Hortic Res">
        <title>A haplotype resolved chromosomal level avocado genome allows analysis of novel avocado genes.</title>
        <authorList>
            <person name="Nath O."/>
            <person name="Fletcher S.J."/>
            <person name="Hayward A."/>
            <person name="Shaw L.M."/>
            <person name="Masouleh A.K."/>
            <person name="Furtado A."/>
            <person name="Henry R.J."/>
            <person name="Mitter N."/>
        </authorList>
    </citation>
    <scope>NUCLEOTIDE SEQUENCE [LARGE SCALE GENOMIC DNA]</scope>
    <source>
        <strain evidence="2">cv. Hass</strain>
    </source>
</reference>
<protein>
    <submittedName>
        <fullName evidence="1">Uncharacterized protein</fullName>
    </submittedName>
</protein>
<organism evidence="1 2">
    <name type="scientific">Persea americana</name>
    <name type="common">Avocado</name>
    <dbReference type="NCBI Taxonomy" id="3435"/>
    <lineage>
        <taxon>Eukaryota</taxon>
        <taxon>Viridiplantae</taxon>
        <taxon>Streptophyta</taxon>
        <taxon>Embryophyta</taxon>
        <taxon>Tracheophyta</taxon>
        <taxon>Spermatophyta</taxon>
        <taxon>Magnoliopsida</taxon>
        <taxon>Magnoliidae</taxon>
        <taxon>Laurales</taxon>
        <taxon>Lauraceae</taxon>
        <taxon>Persea</taxon>
    </lineage>
</organism>
<dbReference type="Proteomes" id="UP001234297">
    <property type="component" value="Chromosome 6"/>
</dbReference>